<evidence type="ECO:0000313" key="2">
    <source>
        <dbReference type="Proteomes" id="UP000050827"/>
    </source>
</evidence>
<proteinExistence type="predicted"/>
<evidence type="ECO:0000313" key="1">
    <source>
        <dbReference type="EMBL" id="KQC30191.1"/>
    </source>
</evidence>
<dbReference type="OrthoDB" id="1440513at2"/>
<gene>
    <name evidence="1" type="ORF">AAY42_10115</name>
</gene>
<dbReference type="STRING" id="346185.AAY42_10115"/>
<name>A0A0Q1CGZ4_9FLAO</name>
<dbReference type="AlphaFoldDB" id="A0A0Q1CGZ4"/>
<dbReference type="EMBL" id="LCTZ01000002">
    <property type="protein sequence ID" value="KQC30191.1"/>
    <property type="molecule type" value="Genomic_DNA"/>
</dbReference>
<protein>
    <submittedName>
        <fullName evidence="1">Uncharacterized protein</fullName>
    </submittedName>
</protein>
<dbReference type="RefSeq" id="WP_055394797.1">
    <property type="nucleotide sequence ID" value="NZ_LCTZ01000002.1"/>
</dbReference>
<reference evidence="1 2" key="1">
    <citation type="submission" date="2015-04" db="EMBL/GenBank/DDBJ databases">
        <title>Complete genome of flavobacterium.</title>
        <authorList>
            <person name="Kwon Y.M."/>
            <person name="Kim S.-J."/>
        </authorList>
    </citation>
    <scope>NUCLEOTIDE SEQUENCE [LARGE SCALE GENOMIC DNA]</scope>
    <source>
        <strain evidence="1 2">DK169</strain>
    </source>
</reference>
<comment type="caution">
    <text evidence="1">The sequence shown here is derived from an EMBL/GenBank/DDBJ whole genome shotgun (WGS) entry which is preliminary data.</text>
</comment>
<organism evidence="1 2">
    <name type="scientific">Flagellimonas eckloniae</name>
    <dbReference type="NCBI Taxonomy" id="346185"/>
    <lineage>
        <taxon>Bacteria</taxon>
        <taxon>Pseudomonadati</taxon>
        <taxon>Bacteroidota</taxon>
        <taxon>Flavobacteriia</taxon>
        <taxon>Flavobacteriales</taxon>
        <taxon>Flavobacteriaceae</taxon>
        <taxon>Flagellimonas</taxon>
    </lineage>
</organism>
<keyword evidence="2" id="KW-1185">Reference proteome</keyword>
<sequence length="181" mass="20229">MEDLKIWALLYREIATKLSDAISEVEWLDLWHNQVGFLEDEHNFTTPAVFLAFSILGEPEDLGVHAQRIRVQVDVYYYYETFEDTYNGAYNQTDALTFLNCISEIHAVLHGSSGDCYSECKRVGFGAVDTGSAGNLYRQSFTMLVEDASASPPLTEASPGDVVIEKGSGQTVEKEKKFLIP</sequence>
<dbReference type="Proteomes" id="UP000050827">
    <property type="component" value="Unassembled WGS sequence"/>
</dbReference>
<accession>A0A0Q1CGZ4</accession>